<organism evidence="1 2">
    <name type="scientific">Helianthus annuus</name>
    <name type="common">Common sunflower</name>
    <dbReference type="NCBI Taxonomy" id="4232"/>
    <lineage>
        <taxon>Eukaryota</taxon>
        <taxon>Viridiplantae</taxon>
        <taxon>Streptophyta</taxon>
        <taxon>Embryophyta</taxon>
        <taxon>Tracheophyta</taxon>
        <taxon>Spermatophyta</taxon>
        <taxon>Magnoliopsida</taxon>
        <taxon>eudicotyledons</taxon>
        <taxon>Gunneridae</taxon>
        <taxon>Pentapetalae</taxon>
        <taxon>asterids</taxon>
        <taxon>campanulids</taxon>
        <taxon>Asterales</taxon>
        <taxon>Asteraceae</taxon>
        <taxon>Asteroideae</taxon>
        <taxon>Heliantheae alliance</taxon>
        <taxon>Heliantheae</taxon>
        <taxon>Helianthus</taxon>
    </lineage>
</organism>
<proteinExistence type="predicted"/>
<sequence>MIDPIRKYQDSITLFTQDSLFKRLLVVPNHRDACLRNAVNSPWFARFVKEIHTLTDNQSRPIVHVYSISSRS</sequence>
<accession>A0A9K3JL64</accession>
<gene>
    <name evidence="1" type="ORF">HanXRQr2_Chr02g0046911</name>
</gene>
<evidence type="ECO:0000313" key="2">
    <source>
        <dbReference type="Proteomes" id="UP000215914"/>
    </source>
</evidence>
<dbReference type="EMBL" id="MNCJ02000317">
    <property type="protein sequence ID" value="KAF5816917.1"/>
    <property type="molecule type" value="Genomic_DNA"/>
</dbReference>
<comment type="caution">
    <text evidence="1">The sequence shown here is derived from an EMBL/GenBank/DDBJ whole genome shotgun (WGS) entry which is preliminary data.</text>
</comment>
<dbReference type="AlphaFoldDB" id="A0A9K3JL64"/>
<evidence type="ECO:0000313" key="1">
    <source>
        <dbReference type="EMBL" id="KAF5816917.1"/>
    </source>
</evidence>
<dbReference type="Proteomes" id="UP000215914">
    <property type="component" value="Unassembled WGS sequence"/>
</dbReference>
<reference evidence="1" key="1">
    <citation type="journal article" date="2017" name="Nature">
        <title>The sunflower genome provides insights into oil metabolism, flowering and Asterid evolution.</title>
        <authorList>
            <person name="Badouin H."/>
            <person name="Gouzy J."/>
            <person name="Grassa C.J."/>
            <person name="Murat F."/>
            <person name="Staton S.E."/>
            <person name="Cottret L."/>
            <person name="Lelandais-Briere C."/>
            <person name="Owens G.L."/>
            <person name="Carrere S."/>
            <person name="Mayjonade B."/>
            <person name="Legrand L."/>
            <person name="Gill N."/>
            <person name="Kane N.C."/>
            <person name="Bowers J.E."/>
            <person name="Hubner S."/>
            <person name="Bellec A."/>
            <person name="Berard A."/>
            <person name="Berges H."/>
            <person name="Blanchet N."/>
            <person name="Boniface M.C."/>
            <person name="Brunel D."/>
            <person name="Catrice O."/>
            <person name="Chaidir N."/>
            <person name="Claudel C."/>
            <person name="Donnadieu C."/>
            <person name="Faraut T."/>
            <person name="Fievet G."/>
            <person name="Helmstetter N."/>
            <person name="King M."/>
            <person name="Knapp S.J."/>
            <person name="Lai Z."/>
            <person name="Le Paslier M.C."/>
            <person name="Lippi Y."/>
            <person name="Lorenzon L."/>
            <person name="Mandel J.R."/>
            <person name="Marage G."/>
            <person name="Marchand G."/>
            <person name="Marquand E."/>
            <person name="Bret-Mestries E."/>
            <person name="Morien E."/>
            <person name="Nambeesan S."/>
            <person name="Nguyen T."/>
            <person name="Pegot-Espagnet P."/>
            <person name="Pouilly N."/>
            <person name="Raftis F."/>
            <person name="Sallet E."/>
            <person name="Schiex T."/>
            <person name="Thomas J."/>
            <person name="Vandecasteele C."/>
            <person name="Vares D."/>
            <person name="Vear F."/>
            <person name="Vautrin S."/>
            <person name="Crespi M."/>
            <person name="Mangin B."/>
            <person name="Burke J.M."/>
            <person name="Salse J."/>
            <person name="Munos S."/>
            <person name="Vincourt P."/>
            <person name="Rieseberg L.H."/>
            <person name="Langlade N.B."/>
        </authorList>
    </citation>
    <scope>NUCLEOTIDE SEQUENCE</scope>
    <source>
        <tissue evidence="1">Leaves</tissue>
    </source>
</reference>
<reference evidence="1" key="2">
    <citation type="submission" date="2020-06" db="EMBL/GenBank/DDBJ databases">
        <title>Helianthus annuus Genome sequencing and assembly Release 2.</title>
        <authorList>
            <person name="Gouzy J."/>
            <person name="Langlade N."/>
            <person name="Munos S."/>
        </authorList>
    </citation>
    <scope>NUCLEOTIDE SEQUENCE</scope>
    <source>
        <tissue evidence="1">Leaves</tissue>
    </source>
</reference>
<dbReference type="Gramene" id="mRNA:HanXRQr2_Chr02g0046911">
    <property type="protein sequence ID" value="CDS:HanXRQr2_Chr02g0046911.1"/>
    <property type="gene ID" value="HanXRQr2_Chr02g0046911"/>
</dbReference>
<name>A0A9K3JL64_HELAN</name>
<keyword evidence="2" id="KW-1185">Reference proteome</keyword>
<protein>
    <submittedName>
        <fullName evidence="1">Uncharacterized protein</fullName>
    </submittedName>
</protein>